<dbReference type="InterPro" id="IPR014001">
    <property type="entry name" value="Helicase_ATP-bd"/>
</dbReference>
<reference evidence="8 9" key="1">
    <citation type="submission" date="2009-08" db="EMBL/GenBank/DDBJ databases">
        <title>The Genome Sequence of Spizellomyces punctatus strain DAOM BR117.</title>
        <authorList>
            <consortium name="The Broad Institute Genome Sequencing Platform"/>
            <person name="Russ C."/>
            <person name="Cuomo C."/>
            <person name="Shea T."/>
            <person name="Young S.K."/>
            <person name="Zeng Q."/>
            <person name="Koehrsen M."/>
            <person name="Haas B."/>
            <person name="Borodovsky M."/>
            <person name="Guigo R."/>
            <person name="Alvarado L."/>
            <person name="Berlin A."/>
            <person name="Bochicchio J."/>
            <person name="Borenstein D."/>
            <person name="Chapman S."/>
            <person name="Chen Z."/>
            <person name="Engels R."/>
            <person name="Freedman E."/>
            <person name="Gellesch M."/>
            <person name="Goldberg J."/>
            <person name="Griggs A."/>
            <person name="Gujja S."/>
            <person name="Heiman D."/>
            <person name="Hepburn T."/>
            <person name="Howarth C."/>
            <person name="Jen D."/>
            <person name="Larson L."/>
            <person name="Lewis B."/>
            <person name="Mehta T."/>
            <person name="Park D."/>
            <person name="Pearson M."/>
            <person name="Roberts A."/>
            <person name="Saif S."/>
            <person name="Shenoy N."/>
            <person name="Sisk P."/>
            <person name="Stolte C."/>
            <person name="Sykes S."/>
            <person name="Thomson T."/>
            <person name="Walk T."/>
            <person name="White J."/>
            <person name="Yandava C."/>
            <person name="Burger G."/>
            <person name="Gray M.W."/>
            <person name="Holland P.W.H."/>
            <person name="King N."/>
            <person name="Lang F.B.F."/>
            <person name="Roger A.J."/>
            <person name="Ruiz-Trillo I."/>
            <person name="Lander E."/>
            <person name="Nusbaum C."/>
        </authorList>
    </citation>
    <scope>NUCLEOTIDE SEQUENCE [LARGE SCALE GENOMIC DNA]</scope>
    <source>
        <strain evidence="8 9">DAOM BR117</strain>
    </source>
</reference>
<dbReference type="InterPro" id="IPR001650">
    <property type="entry name" value="Helicase_C-like"/>
</dbReference>
<feature type="domain" description="C2H2-type" evidence="5">
    <location>
        <begin position="2300"/>
        <end position="2330"/>
    </location>
</feature>
<feature type="compositionally biased region" description="Acidic residues" evidence="4">
    <location>
        <begin position="512"/>
        <end position="528"/>
    </location>
</feature>
<dbReference type="EMBL" id="KQ257470">
    <property type="protein sequence ID" value="KNC96237.1"/>
    <property type="molecule type" value="Genomic_DNA"/>
</dbReference>
<feature type="region of interest" description="Disordered" evidence="4">
    <location>
        <begin position="713"/>
        <end position="743"/>
    </location>
</feature>
<dbReference type="PROSITE" id="PS51194">
    <property type="entry name" value="HELICASE_CTER"/>
    <property type="match status" value="1"/>
</dbReference>
<feature type="domain" description="C2H2-type" evidence="5">
    <location>
        <begin position="2186"/>
        <end position="2216"/>
    </location>
</feature>
<feature type="compositionally biased region" description="Basic and acidic residues" evidence="4">
    <location>
        <begin position="118"/>
        <end position="134"/>
    </location>
</feature>
<feature type="compositionally biased region" description="Low complexity" evidence="4">
    <location>
        <begin position="727"/>
        <end position="743"/>
    </location>
</feature>
<keyword evidence="9" id="KW-1185">Reference proteome</keyword>
<dbReference type="PROSITE" id="PS51192">
    <property type="entry name" value="HELICASE_ATP_BIND_1"/>
    <property type="match status" value="1"/>
</dbReference>
<sequence>MGVRGLQKLLSRKREASKQKKRKKHREQNGSTVCNYDLREGDSASAFNESAGCLLDGDVWTVDSDSDEEGRGGREGTDGPASVAVPSGEPELIPNNSRLYVDALGFIYHLFAKQEGKTRGRKEDSLPRMNREGHASGSAHSFRREYGGAYRAFDSFVRREVRYLQSLGVFESILFYFDGEMLQAKHATHEERVLQKEQRWSNLYRYFCGRTSTPPAQEVFPMPPLIFEQFLRTLEAITRENELEVDLADEFDRLTISQTAAGGTVEESVSPSSFACPTAKISIVQCKVEADIEIARDVELWNEQSSASSCGGASPPGRAYCYGEDSDYFLMRGCPYIRFGRISERQPFNADGSNAVLVSHQPHHVVALEVWRREEVAAMLSLTESQLVELGILIGNDYTMEYSRSDLKARKMHKNNTEEYAEVAVQVPDEHSNDAIEELLSIVREGGEGFKLTSDNRDLQSAIALSRAIYEHQKDDWTFIMQALKADRTSNDDDKDVKPPSGLADASSTRAEEEDDDDEEEENSESDEAQSSSMLGLTSEQRRCLESWARDETWKRIAMSRGVARALLHQLTQPLTSADSKTKRAIFTVFTSTHLAALDRMLETLQSPTVLDPGEKLPNDERDDSDGAFLLRNLNVAHPLDTFLRPTWRDFQAAHTYQLILRHFFRPSTKRNRTRELLHPSVPFEDVVGHPQHYYEGEIFHKLMVQLHVGGDDEPFAEEEPLPESHSATNSSPSTPRTTSAESLPIDAYREEILRKVRSDRVTIIHGETGCGKSSRLPVMLLEDANERGERCKIYISQPRRIAVTGLTRRLRPELGKRVGMLMGHGIRDIFHETKIIFSTTGYLVRLIAGNIGALQSATHLIVDEVHERSIDSDVICLLCKRILRDLPHIKIILMSATIHTELYRAYFLGIWPGNRSTSCRRMDAANDEVDSDSDNDDNFSSPDSKDLDEEVGLGSGPYGDMKCLSVGAKRFELDILYASDIAQRIFKENRVMKRLSNTIEAMTAKASVTTIPSEGIARHQLRVAEELIRRHIAVGTGVLVFLPGIYAITELWSLLEADSKLSLFIVHSEVPFEEQVDIFSSVPDDKIKVVLATNAAESSITIPDVDVLICLGTCKSMRYSETPHESVLTGRWISKASATQRAGRTGRVRPGTVYRLYSEKLHRQFHEHDTPEVLRTTLEEVIVQLLAALEHPDDFGGIVPVLSELIEPPDISNVSKSLGRLLHLNLIDETERLTPSGRFAGQMPVSLELSRLLLFGILLGIPTEAIVLAAVLSVGRTPFRTAVPMIHTDVKDYNDIIRQSMTAADEIDKGCGSEPILWLKLVSMWFTMSNENEATAWAVQKGIAPKRLKQMSLLAESLHLRVSRFLLENVPNYRDEGASRHETHRRNAEFPRGLLRELISLSKLDGKTLNRLRLILTWTFPDKLLCSKAHKLKKMAKATKPLQQPSRVEEQEWTASAFQMELENVAVSAEQLATLLPQQPRDFESFNGWKLERLYKRLYRADMFKSNLNHVVADLLAVGSDLGVQMFWVIMDVEGSSAVEDEKSEGIAAAKVKNNTTLASSRELRLLISKKFGRALKEGTEPVADDQMSHLFRAEFLSLVSRLGLQEIELKLLPTKQGYETYIAKTSTASCAQYDVYSRTVSFATDDDEKLLIALSSRLPSSFYLQIPAAGKARLVCTDIHSITEEMLRRIFFFQGIEKRSEQSSHTQTLEDALQIRDDSFGMASSLAKDTTIESSVLLQSSVLTVAYRAPKTVGAGEAVTCPLIHDVPLSCRVLWSSMRGNLKDCELRLPDLKEDRGGLKSSPAPHSQRVEGSKKSNKANKGKSSAKQEGKLGQDQDGKAAIPASLTPVIATKVLPSTPAWQRLGKITTSDAPPAPSDCSISRNSFCGVSAHLGRGALFAVASSFVLFDNGRVRVNEGITLLPPGHRWLSLALLCLGVKQLHPTLLRPTRKGLKREKEGALDGVFDSPLDSTDTSLCDQVRGLLSFAFLPSTLGPHLFEWNLPLVDTIERIFQEWERCDDRPTPVINRQEVDTPRCGLSPSSGKPAVPSATDDESTPSVPPSNAAGGGFKLCPLCQQSFPTISLLVKHMRVKSTHGLKKSEIALALWGSLTRCPRCPSSRTKVYLRPHRLRSHLTSPAHELTVGEAEVIVAEVLPPIPTAVPSVTDDASRPSVPPSNAAGGGFKLCPLCQQSFPTISLLVKHMRVRSTHGLKKSEIALALWGSLTRCPRCPSSRTKVYLRPHRLRSHLTSPAHELTVGEAEVIVAEVLPPIPTAVPSVTDDASRPSVPPSNAAGGGFKLCPLCQQSFPTISLLVKHMRVKSTHGLKKSEIALALWGSSTHCPQCPSSKQKRVYLKPRQLLDHLTSTVHELTAEEAEVTVTEVFNLNRTEAVHSP</sequence>
<evidence type="ECO:0000256" key="3">
    <source>
        <dbReference type="PROSITE-ProRule" id="PRU00042"/>
    </source>
</evidence>
<dbReference type="GO" id="GO:0004386">
    <property type="term" value="F:helicase activity"/>
    <property type="evidence" value="ECO:0007669"/>
    <property type="project" value="TreeGrafter"/>
</dbReference>
<dbReference type="InParanoid" id="A0A0L0H4V5"/>
<feature type="region of interest" description="Disordered" evidence="4">
    <location>
        <begin position="118"/>
        <end position="139"/>
    </location>
</feature>
<dbReference type="CDD" id="cd17917">
    <property type="entry name" value="DEXHc_RHA-like"/>
    <property type="match status" value="1"/>
</dbReference>
<evidence type="ECO:0000256" key="4">
    <source>
        <dbReference type="SAM" id="MobiDB-lite"/>
    </source>
</evidence>
<keyword evidence="3" id="KW-0863">Zinc-finger</keyword>
<dbReference type="RefSeq" id="XP_016604277.1">
    <property type="nucleotide sequence ID" value="XM_016756549.1"/>
</dbReference>
<keyword evidence="2" id="KW-0067">ATP-binding</keyword>
<feature type="domain" description="Helicase ATP-binding" evidence="6">
    <location>
        <begin position="754"/>
        <end position="917"/>
    </location>
</feature>
<dbReference type="eggNOG" id="KOG0920">
    <property type="taxonomic scope" value="Eukaryota"/>
</dbReference>
<dbReference type="SMART" id="SM00490">
    <property type="entry name" value="HELICc"/>
    <property type="match status" value="1"/>
</dbReference>
<feature type="region of interest" description="Disordered" evidence="4">
    <location>
        <begin position="2025"/>
        <end position="2064"/>
    </location>
</feature>
<dbReference type="InterPro" id="IPR036236">
    <property type="entry name" value="Znf_C2H2_sf"/>
</dbReference>
<feature type="region of interest" description="Disordered" evidence="4">
    <location>
        <begin position="488"/>
        <end position="538"/>
    </location>
</feature>
<feature type="compositionally biased region" description="Basic and acidic residues" evidence="4">
    <location>
        <begin position="488"/>
        <end position="498"/>
    </location>
</feature>
<dbReference type="SMART" id="SM00355">
    <property type="entry name" value="ZnF_C2H2"/>
    <property type="match status" value="6"/>
</dbReference>
<keyword evidence="3" id="KW-0862">Zinc</keyword>
<evidence type="ECO:0000259" key="5">
    <source>
        <dbReference type="PROSITE" id="PS50157"/>
    </source>
</evidence>
<dbReference type="GO" id="GO:0005524">
    <property type="term" value="F:ATP binding"/>
    <property type="evidence" value="ECO:0007669"/>
    <property type="project" value="UniProtKB-KW"/>
</dbReference>
<dbReference type="InterPro" id="IPR029060">
    <property type="entry name" value="PIN-like_dom_sf"/>
</dbReference>
<evidence type="ECO:0000313" key="9">
    <source>
        <dbReference type="Proteomes" id="UP000053201"/>
    </source>
</evidence>
<feature type="region of interest" description="Disordered" evidence="4">
    <location>
        <begin position="1796"/>
        <end position="1840"/>
    </location>
</feature>
<dbReference type="Gene3D" id="1.20.120.1080">
    <property type="match status" value="1"/>
</dbReference>
<dbReference type="Gene3D" id="3.40.50.1010">
    <property type="entry name" value="5'-nuclease"/>
    <property type="match status" value="1"/>
</dbReference>
<feature type="region of interest" description="Disordered" evidence="4">
    <location>
        <begin position="927"/>
        <end position="954"/>
    </location>
</feature>
<dbReference type="SUPFAM" id="SSF88723">
    <property type="entry name" value="PIN domain-like"/>
    <property type="match status" value="1"/>
</dbReference>
<feature type="compositionally biased region" description="Acidic residues" evidence="4">
    <location>
        <begin position="927"/>
        <end position="938"/>
    </location>
</feature>
<dbReference type="Pfam" id="PF00271">
    <property type="entry name" value="Helicase_C"/>
    <property type="match status" value="1"/>
</dbReference>
<dbReference type="PANTHER" id="PTHR18934:SF145">
    <property type="entry name" value="ATP-DEPENDENT RNA HELICASE DHX57-RELATED"/>
    <property type="match status" value="1"/>
</dbReference>
<feature type="domain" description="C2H2-type" evidence="5">
    <location>
        <begin position="2072"/>
        <end position="2102"/>
    </location>
</feature>
<keyword evidence="1" id="KW-0547">Nucleotide-binding</keyword>
<accession>A0A0L0H4V5</accession>
<gene>
    <name evidence="8" type="ORF">SPPG_08391</name>
</gene>
<dbReference type="InterPro" id="IPR007502">
    <property type="entry name" value="Helicase-assoc_dom"/>
</dbReference>
<dbReference type="PANTHER" id="PTHR18934">
    <property type="entry name" value="ATP-DEPENDENT RNA HELICASE"/>
    <property type="match status" value="1"/>
</dbReference>
<dbReference type="GeneID" id="27691559"/>
<dbReference type="GO" id="GO:0003723">
    <property type="term" value="F:RNA binding"/>
    <property type="evidence" value="ECO:0007669"/>
    <property type="project" value="TreeGrafter"/>
</dbReference>
<dbReference type="PROSITE" id="PS50157">
    <property type="entry name" value="ZINC_FINGER_C2H2_2"/>
    <property type="match status" value="3"/>
</dbReference>
<name>A0A0L0H4V5_SPIPD</name>
<evidence type="ECO:0000313" key="8">
    <source>
        <dbReference type="EMBL" id="KNC96237.1"/>
    </source>
</evidence>
<dbReference type="InterPro" id="IPR013087">
    <property type="entry name" value="Znf_C2H2_type"/>
</dbReference>
<feature type="domain" description="Helicase C-terminal" evidence="7">
    <location>
        <begin position="1027"/>
        <end position="1190"/>
    </location>
</feature>
<dbReference type="SMART" id="SM00487">
    <property type="entry name" value="DEXDc"/>
    <property type="match status" value="1"/>
</dbReference>
<feature type="region of interest" description="Disordered" evidence="4">
    <location>
        <begin position="1"/>
        <end position="36"/>
    </location>
</feature>
<dbReference type="CDD" id="cd18791">
    <property type="entry name" value="SF2_C_RHA"/>
    <property type="match status" value="1"/>
</dbReference>
<dbReference type="OrthoDB" id="66977at2759"/>
<proteinExistence type="predicted"/>
<dbReference type="GO" id="GO:0008270">
    <property type="term" value="F:zinc ion binding"/>
    <property type="evidence" value="ECO:0007669"/>
    <property type="project" value="UniProtKB-KW"/>
</dbReference>
<dbReference type="SUPFAM" id="SSF57667">
    <property type="entry name" value="beta-beta-alpha zinc fingers"/>
    <property type="match status" value="1"/>
</dbReference>
<dbReference type="SUPFAM" id="SSF52540">
    <property type="entry name" value="P-loop containing nucleoside triphosphate hydrolases"/>
    <property type="match status" value="1"/>
</dbReference>
<feature type="region of interest" description="Disordered" evidence="4">
    <location>
        <begin position="64"/>
        <end position="89"/>
    </location>
</feature>
<keyword evidence="3" id="KW-0479">Metal-binding</keyword>
<evidence type="ECO:0000256" key="1">
    <source>
        <dbReference type="ARBA" id="ARBA00022741"/>
    </source>
</evidence>
<dbReference type="InterPro" id="IPR027417">
    <property type="entry name" value="P-loop_NTPase"/>
</dbReference>
<dbReference type="InterPro" id="IPR011545">
    <property type="entry name" value="DEAD/DEAH_box_helicase_dom"/>
</dbReference>
<feature type="compositionally biased region" description="Acidic residues" evidence="4">
    <location>
        <begin position="713"/>
        <end position="722"/>
    </location>
</feature>
<organism evidence="8 9">
    <name type="scientific">Spizellomyces punctatus (strain DAOM BR117)</name>
    <dbReference type="NCBI Taxonomy" id="645134"/>
    <lineage>
        <taxon>Eukaryota</taxon>
        <taxon>Fungi</taxon>
        <taxon>Fungi incertae sedis</taxon>
        <taxon>Chytridiomycota</taxon>
        <taxon>Chytridiomycota incertae sedis</taxon>
        <taxon>Chytridiomycetes</taxon>
        <taxon>Spizellomycetales</taxon>
        <taxon>Spizellomycetaceae</taxon>
        <taxon>Spizellomyces</taxon>
    </lineage>
</organism>
<dbReference type="Proteomes" id="UP000053201">
    <property type="component" value="Unassembled WGS sequence"/>
</dbReference>
<evidence type="ECO:0000256" key="2">
    <source>
        <dbReference type="ARBA" id="ARBA00022840"/>
    </source>
</evidence>
<dbReference type="STRING" id="645134.A0A0L0H4V5"/>
<dbReference type="Pfam" id="PF00270">
    <property type="entry name" value="DEAD"/>
    <property type="match status" value="1"/>
</dbReference>
<dbReference type="Gene3D" id="3.40.50.300">
    <property type="entry name" value="P-loop containing nucleotide triphosphate hydrolases"/>
    <property type="match status" value="2"/>
</dbReference>
<dbReference type="VEuPathDB" id="FungiDB:SPPG_08391"/>
<evidence type="ECO:0008006" key="10">
    <source>
        <dbReference type="Google" id="ProtNLM"/>
    </source>
</evidence>
<evidence type="ECO:0000259" key="7">
    <source>
        <dbReference type="PROSITE" id="PS51194"/>
    </source>
</evidence>
<dbReference type="SMART" id="SM00847">
    <property type="entry name" value="HA2"/>
    <property type="match status" value="1"/>
</dbReference>
<evidence type="ECO:0000259" key="6">
    <source>
        <dbReference type="PROSITE" id="PS51192"/>
    </source>
</evidence>
<feature type="compositionally biased region" description="Basic and acidic residues" evidence="4">
    <location>
        <begin position="1828"/>
        <end position="1840"/>
    </location>
</feature>
<protein>
    <recommendedName>
        <fullName evidence="10">ATP-dependent RNA helicase</fullName>
    </recommendedName>
</protein>